<reference evidence="1" key="1">
    <citation type="journal article" date="2020" name="Stud. Mycol.">
        <title>101 Dothideomycetes genomes: a test case for predicting lifestyles and emergence of pathogens.</title>
        <authorList>
            <person name="Haridas S."/>
            <person name="Albert R."/>
            <person name="Binder M."/>
            <person name="Bloem J."/>
            <person name="Labutti K."/>
            <person name="Salamov A."/>
            <person name="Andreopoulos B."/>
            <person name="Baker S."/>
            <person name="Barry K."/>
            <person name="Bills G."/>
            <person name="Bluhm B."/>
            <person name="Cannon C."/>
            <person name="Castanera R."/>
            <person name="Culley D."/>
            <person name="Daum C."/>
            <person name="Ezra D."/>
            <person name="Gonzalez J."/>
            <person name="Henrissat B."/>
            <person name="Kuo A."/>
            <person name="Liang C."/>
            <person name="Lipzen A."/>
            <person name="Lutzoni F."/>
            <person name="Magnuson J."/>
            <person name="Mondo S."/>
            <person name="Nolan M."/>
            <person name="Ohm R."/>
            <person name="Pangilinan J."/>
            <person name="Park H.-J."/>
            <person name="Ramirez L."/>
            <person name="Alfaro M."/>
            <person name="Sun H."/>
            <person name="Tritt A."/>
            <person name="Yoshinaga Y."/>
            <person name="Zwiers L.-H."/>
            <person name="Turgeon B."/>
            <person name="Goodwin S."/>
            <person name="Spatafora J."/>
            <person name="Crous P."/>
            <person name="Grigoriev I."/>
        </authorList>
    </citation>
    <scope>NUCLEOTIDE SEQUENCE</scope>
    <source>
        <strain evidence="1">CBS 207.26</strain>
    </source>
</reference>
<evidence type="ECO:0000313" key="1">
    <source>
        <dbReference type="EMBL" id="KAF2182411.1"/>
    </source>
</evidence>
<dbReference type="EMBL" id="ML994648">
    <property type="protein sequence ID" value="KAF2182411.1"/>
    <property type="molecule type" value="Genomic_DNA"/>
</dbReference>
<dbReference type="AlphaFoldDB" id="A0A6A6DS40"/>
<organism evidence="1 2">
    <name type="scientific">Zopfia rhizophila CBS 207.26</name>
    <dbReference type="NCBI Taxonomy" id="1314779"/>
    <lineage>
        <taxon>Eukaryota</taxon>
        <taxon>Fungi</taxon>
        <taxon>Dikarya</taxon>
        <taxon>Ascomycota</taxon>
        <taxon>Pezizomycotina</taxon>
        <taxon>Dothideomycetes</taxon>
        <taxon>Dothideomycetes incertae sedis</taxon>
        <taxon>Zopfiaceae</taxon>
        <taxon>Zopfia</taxon>
    </lineage>
</organism>
<name>A0A6A6DS40_9PEZI</name>
<keyword evidence="2" id="KW-1185">Reference proteome</keyword>
<proteinExistence type="predicted"/>
<dbReference type="Proteomes" id="UP000800200">
    <property type="component" value="Unassembled WGS sequence"/>
</dbReference>
<protein>
    <submittedName>
        <fullName evidence="1">Uncharacterized protein</fullName>
    </submittedName>
</protein>
<gene>
    <name evidence="1" type="ORF">K469DRAFT_788560</name>
</gene>
<evidence type="ECO:0000313" key="2">
    <source>
        <dbReference type="Proteomes" id="UP000800200"/>
    </source>
</evidence>
<sequence>MTQRMAAMPTASVNLLRRADARLRTPRAGMLAVRTSSRHPFPSCLPAGCRPLSSRSSGLSPSIYFSATTFVASSRLATSKASKKAGTPTYTPALPSARRLRICSVRWSSRNGQYGAEYRESM</sequence>
<accession>A0A6A6DS40</accession>